<dbReference type="HOGENOM" id="CLU_005679_1_4_4"/>
<evidence type="ECO:0000259" key="2">
    <source>
        <dbReference type="Pfam" id="PF01757"/>
    </source>
</evidence>
<dbReference type="GO" id="GO:0016020">
    <property type="term" value="C:membrane"/>
    <property type="evidence" value="ECO:0007669"/>
    <property type="project" value="TreeGrafter"/>
</dbReference>
<feature type="transmembrane region" description="Helical" evidence="1">
    <location>
        <begin position="206"/>
        <end position="225"/>
    </location>
</feature>
<reference evidence="3" key="1">
    <citation type="submission" date="2009-05" db="EMBL/GenBank/DDBJ databases">
        <authorList>
            <person name="Harkins D.M."/>
            <person name="DeShazer D."/>
            <person name="Woods D.E."/>
            <person name="Brinkac L.M."/>
            <person name="Brown K.A."/>
            <person name="Hung G.C."/>
            <person name="Tuanyok A."/>
            <person name="Zhang B."/>
            <person name="Nierman W.C."/>
        </authorList>
    </citation>
    <scope>NUCLEOTIDE SEQUENCE [LARGE SCALE GENOMIC DNA]</scope>
    <source>
        <strain evidence="3">1710a</strain>
    </source>
</reference>
<feature type="transmembrane region" description="Helical" evidence="1">
    <location>
        <begin position="246"/>
        <end position="264"/>
    </location>
</feature>
<keyword evidence="1" id="KW-0472">Membrane</keyword>
<proteinExistence type="predicted"/>
<feature type="transmembrane region" description="Helical" evidence="1">
    <location>
        <begin position="50"/>
        <end position="72"/>
    </location>
</feature>
<dbReference type="InterPro" id="IPR002656">
    <property type="entry name" value="Acyl_transf_3_dom"/>
</dbReference>
<organism evidence="3">
    <name type="scientific">Burkholderia pseudomallei 1710a</name>
    <dbReference type="NCBI Taxonomy" id="320371"/>
    <lineage>
        <taxon>Bacteria</taxon>
        <taxon>Pseudomonadati</taxon>
        <taxon>Pseudomonadota</taxon>
        <taxon>Betaproteobacteria</taxon>
        <taxon>Burkholderiales</taxon>
        <taxon>Burkholderiaceae</taxon>
        <taxon>Burkholderia</taxon>
        <taxon>pseudomallei group</taxon>
    </lineage>
</organism>
<dbReference type="GO" id="GO:0009103">
    <property type="term" value="P:lipopolysaccharide biosynthetic process"/>
    <property type="evidence" value="ECO:0007669"/>
    <property type="project" value="TreeGrafter"/>
</dbReference>
<evidence type="ECO:0000256" key="1">
    <source>
        <dbReference type="SAM" id="Phobius"/>
    </source>
</evidence>
<feature type="transmembrane region" description="Helical" evidence="1">
    <location>
        <begin position="21"/>
        <end position="38"/>
    </location>
</feature>
<dbReference type="GO" id="GO:0016747">
    <property type="term" value="F:acyltransferase activity, transferring groups other than amino-acyl groups"/>
    <property type="evidence" value="ECO:0007669"/>
    <property type="project" value="InterPro"/>
</dbReference>
<dbReference type="RefSeq" id="WP_004526843.1">
    <property type="nucleotide sequence ID" value="NZ_CM000832.1"/>
</dbReference>
<keyword evidence="1" id="KW-0812">Transmembrane</keyword>
<accession>A0A0E1W9J0</accession>
<dbReference type="Proteomes" id="UP000001812">
    <property type="component" value="Chromosome I"/>
</dbReference>
<feature type="transmembrane region" description="Helical" evidence="1">
    <location>
        <begin position="300"/>
        <end position="320"/>
    </location>
</feature>
<keyword evidence="3" id="KW-0012">Acyltransferase</keyword>
<keyword evidence="3" id="KW-0808">Transferase</keyword>
<feature type="transmembrane region" description="Helical" evidence="1">
    <location>
        <begin position="340"/>
        <end position="360"/>
    </location>
</feature>
<dbReference type="InterPro" id="IPR050879">
    <property type="entry name" value="Acyltransferase_3"/>
</dbReference>
<dbReference type="PANTHER" id="PTHR23028">
    <property type="entry name" value="ACETYLTRANSFERASE"/>
    <property type="match status" value="1"/>
</dbReference>
<dbReference type="PANTHER" id="PTHR23028:SF53">
    <property type="entry name" value="ACYL_TRANSF_3 DOMAIN-CONTAINING PROTEIN"/>
    <property type="match status" value="1"/>
</dbReference>
<feature type="transmembrane region" description="Helical" evidence="1">
    <location>
        <begin position="270"/>
        <end position="288"/>
    </location>
</feature>
<evidence type="ECO:0000313" key="3">
    <source>
        <dbReference type="EMBL" id="EET09870.1"/>
    </source>
</evidence>
<dbReference type="EMBL" id="CM000832">
    <property type="protein sequence ID" value="EET09870.1"/>
    <property type="molecule type" value="Genomic_DNA"/>
</dbReference>
<feature type="transmembrane region" description="Helical" evidence="1">
    <location>
        <begin position="142"/>
        <end position="164"/>
    </location>
</feature>
<feature type="transmembrane region" description="Helical" evidence="1">
    <location>
        <begin position="176"/>
        <end position="200"/>
    </location>
</feature>
<feature type="transmembrane region" description="Helical" evidence="1">
    <location>
        <begin position="102"/>
        <end position="122"/>
    </location>
</feature>
<protein>
    <submittedName>
        <fullName evidence="3">Putative acyltransferase</fullName>
    </submittedName>
</protein>
<name>A0A0E1W9J0_BURPE</name>
<dbReference type="AlphaFoldDB" id="A0A0E1W9J0"/>
<sequence length="394" mass="44050">MQTQTASSSHSKNLDIEVLRAIAILGTMVSHLDILFFWGSSRIDTLQRAFFFWGGVDLFFCISGYVITGNLLRTLPSGRQGGFGAFAIPFWIRRAWRILPSAWLWLAAPLILSVVANRTGYLGTPKGNIIDALSAVAQVANFHFWACYAFPATTCGIDQVYWSLSLEEQCYILLPVLLYFANRRTIAPILCVVVLIQVFLPRPILSFLWFVRTDALALGALLALLQHRDWYAKVEPRPLGRGLISAIALAGMCIVLAALAGYLARIPFHTGLIALMSCVMVWIASYGRGYTMRDGAVKRVLVYFGSRSYAIYLIHVPVYRLTREIWERIVITPSTIGGSFTLHFAFTAIPIVLVLAELNYRFVEAPLRVYGARLADRWAHARNVENRKSIASVP</sequence>
<keyword evidence="1" id="KW-1133">Transmembrane helix</keyword>
<feature type="domain" description="Acyltransferase 3" evidence="2">
    <location>
        <begin position="14"/>
        <end position="345"/>
    </location>
</feature>
<dbReference type="Pfam" id="PF01757">
    <property type="entry name" value="Acyl_transf_3"/>
    <property type="match status" value="1"/>
</dbReference>
<gene>
    <name evidence="3" type="ORF">BURPS1710A_2185</name>
</gene>